<dbReference type="EMBL" id="CAUOFW020001970">
    <property type="protein sequence ID" value="CAK9150007.1"/>
    <property type="molecule type" value="Genomic_DNA"/>
</dbReference>
<protein>
    <recommendedName>
        <fullName evidence="1">Cupin type-1 domain-containing protein</fullName>
    </recommendedName>
</protein>
<dbReference type="Pfam" id="PF00190">
    <property type="entry name" value="Cupin_1"/>
    <property type="match status" value="2"/>
</dbReference>
<dbReference type="PANTHER" id="PTHR31189:SF54">
    <property type="entry name" value="11S GLOBULIN SEED STORAGE PROTEIN 2-LIKE"/>
    <property type="match status" value="1"/>
</dbReference>
<name>A0ABC8RYP5_9AQUA</name>
<dbReference type="InterPro" id="IPR014710">
    <property type="entry name" value="RmlC-like_jellyroll"/>
</dbReference>
<accession>A0ABC8RYP5</accession>
<evidence type="ECO:0000313" key="3">
    <source>
        <dbReference type="Proteomes" id="UP001642360"/>
    </source>
</evidence>
<dbReference type="SUPFAM" id="SSF51182">
    <property type="entry name" value="RmlC-like cupins"/>
    <property type="match status" value="2"/>
</dbReference>
<gene>
    <name evidence="2" type="ORF">ILEXP_LOCUS18120</name>
</gene>
<reference evidence="2 3" key="1">
    <citation type="submission" date="2024-02" db="EMBL/GenBank/DDBJ databases">
        <authorList>
            <person name="Vignale AGUSTIN F."/>
            <person name="Sosa J E."/>
            <person name="Modenutti C."/>
        </authorList>
    </citation>
    <scope>NUCLEOTIDE SEQUENCE [LARGE SCALE GENOMIC DNA]</scope>
</reference>
<evidence type="ECO:0000259" key="1">
    <source>
        <dbReference type="SMART" id="SM00835"/>
    </source>
</evidence>
<proteinExistence type="predicted"/>
<feature type="domain" description="Cupin type-1" evidence="1">
    <location>
        <begin position="15"/>
        <end position="163"/>
    </location>
</feature>
<sequence length="255" mass="28882">MATQLLLWELGNNQPNLGRHGNAIFNDYWQASPLRALDQRVVSPGCWTRMRTSSSAPSCAIEFHCALICLTSTLSLSWCTLSKHQRVHRIHRGHILAIPAGATHWCYNDGNEDLVVIAVNDLNNPANQLDQKHRGRQTFANIFRGFDKELLTKAFNIPREIVRKMQQEDDRGLIVNVQEGMSDALFTPHWSMNAHTVVHMTGGDDQVQVIGHNGQRVMNDRVKQSDLFVNCDTPILCLHSQGRKEWLRVGVNQDD</sequence>
<dbReference type="AlphaFoldDB" id="A0ABC8RYP5"/>
<dbReference type="PANTHER" id="PTHR31189">
    <property type="entry name" value="OS03G0336100 PROTEIN-RELATED"/>
    <property type="match status" value="1"/>
</dbReference>
<comment type="caution">
    <text evidence="2">The sequence shown here is derived from an EMBL/GenBank/DDBJ whole genome shotgun (WGS) entry which is preliminary data.</text>
</comment>
<keyword evidence="3" id="KW-1185">Reference proteome</keyword>
<evidence type="ECO:0000313" key="2">
    <source>
        <dbReference type="EMBL" id="CAK9150007.1"/>
    </source>
</evidence>
<dbReference type="InterPro" id="IPR050253">
    <property type="entry name" value="Seed_Storage-Functional"/>
</dbReference>
<dbReference type="Gene3D" id="2.60.120.10">
    <property type="entry name" value="Jelly Rolls"/>
    <property type="match status" value="2"/>
</dbReference>
<dbReference type="InterPro" id="IPR011051">
    <property type="entry name" value="RmlC_Cupin_sf"/>
</dbReference>
<organism evidence="2 3">
    <name type="scientific">Ilex paraguariensis</name>
    <name type="common">yerba mate</name>
    <dbReference type="NCBI Taxonomy" id="185542"/>
    <lineage>
        <taxon>Eukaryota</taxon>
        <taxon>Viridiplantae</taxon>
        <taxon>Streptophyta</taxon>
        <taxon>Embryophyta</taxon>
        <taxon>Tracheophyta</taxon>
        <taxon>Spermatophyta</taxon>
        <taxon>Magnoliopsida</taxon>
        <taxon>eudicotyledons</taxon>
        <taxon>Gunneridae</taxon>
        <taxon>Pentapetalae</taxon>
        <taxon>asterids</taxon>
        <taxon>campanulids</taxon>
        <taxon>Aquifoliales</taxon>
        <taxon>Aquifoliaceae</taxon>
        <taxon>Ilex</taxon>
    </lineage>
</organism>
<dbReference type="Proteomes" id="UP001642360">
    <property type="component" value="Unassembled WGS sequence"/>
</dbReference>
<dbReference type="InterPro" id="IPR006045">
    <property type="entry name" value="Cupin_1"/>
</dbReference>
<dbReference type="SMART" id="SM00835">
    <property type="entry name" value="Cupin_1"/>
    <property type="match status" value="1"/>
</dbReference>